<name>A0A133NBP7_FUSNU</name>
<gene>
    <name evidence="1" type="ORF">HMPREF3221_02361</name>
</gene>
<evidence type="ECO:0000313" key="1">
    <source>
        <dbReference type="EMBL" id="KXA13692.1"/>
    </source>
</evidence>
<dbReference type="PATRIC" id="fig|851.8.peg.2383"/>
<accession>A0A133NBP7</accession>
<reference evidence="2" key="1">
    <citation type="submission" date="2016-01" db="EMBL/GenBank/DDBJ databases">
        <authorList>
            <person name="Mitreva M."/>
            <person name="Pepin K.H."/>
            <person name="Mihindukulasuriya K.A."/>
            <person name="Fulton R."/>
            <person name="Fronick C."/>
            <person name="O'Laughlin M."/>
            <person name="Miner T."/>
            <person name="Herter B."/>
            <person name="Rosa B.A."/>
            <person name="Cordes M."/>
            <person name="Tomlinson C."/>
            <person name="Wollam A."/>
            <person name="Palsikar V.B."/>
            <person name="Mardis E.R."/>
            <person name="Wilson R.K."/>
        </authorList>
    </citation>
    <scope>NUCLEOTIDE SEQUENCE [LARGE SCALE GENOMIC DNA]</scope>
    <source>
        <strain evidence="2">MJR7757B</strain>
    </source>
</reference>
<sequence>MRGHAVYFYMLKDDLIESFKRVEEKLGGLQYVVHDTYKEPKFEIFDSIEKITDIGLITPIEPNYFIALKNEKFTVETFQKSNGDYNYYVEDKQGFLQFFPSGIFENSNCIKHGGINTVSETDSRLMLFKELKKSILKNSMKINRGISTYVGKSIIENKEKYRIPYGSPASPPEDDFDISDMVWEEKGRKKKD</sequence>
<proteinExistence type="predicted"/>
<dbReference type="Proteomes" id="UP000070401">
    <property type="component" value="Unassembled WGS sequence"/>
</dbReference>
<protein>
    <submittedName>
        <fullName evidence="1">Uncharacterized protein</fullName>
    </submittedName>
</protein>
<dbReference type="EMBL" id="LRPY01000268">
    <property type="protein sequence ID" value="KXA13692.1"/>
    <property type="molecule type" value="Genomic_DNA"/>
</dbReference>
<dbReference type="AlphaFoldDB" id="A0A133NBP7"/>
<evidence type="ECO:0000313" key="2">
    <source>
        <dbReference type="Proteomes" id="UP000070401"/>
    </source>
</evidence>
<organism evidence="1 2">
    <name type="scientific">Fusobacterium nucleatum</name>
    <dbReference type="NCBI Taxonomy" id="851"/>
    <lineage>
        <taxon>Bacteria</taxon>
        <taxon>Fusobacteriati</taxon>
        <taxon>Fusobacteriota</taxon>
        <taxon>Fusobacteriia</taxon>
        <taxon>Fusobacteriales</taxon>
        <taxon>Fusobacteriaceae</taxon>
        <taxon>Fusobacterium</taxon>
    </lineage>
</organism>
<dbReference type="RefSeq" id="WP_060798967.1">
    <property type="nucleotide sequence ID" value="NZ_KQ956794.1"/>
</dbReference>
<comment type="caution">
    <text evidence="1">The sequence shown here is derived from an EMBL/GenBank/DDBJ whole genome shotgun (WGS) entry which is preliminary data.</text>
</comment>
<keyword evidence="2" id="KW-1185">Reference proteome</keyword>